<keyword evidence="3" id="KW-0999">Mitochondrion inner membrane</keyword>
<name>A0A2Z7AV66_9LAMI</name>
<keyword evidence="2 9" id="KW-0812">Transmembrane</keyword>
<keyword evidence="11" id="KW-1185">Reference proteome</keyword>
<feature type="region of interest" description="Disordered" evidence="8">
    <location>
        <begin position="39"/>
        <end position="62"/>
    </location>
</feature>
<evidence type="ECO:0000256" key="7">
    <source>
        <dbReference type="ARBA" id="ARBA00044944"/>
    </source>
</evidence>
<gene>
    <name evidence="10" type="ORF">F511_34209</name>
</gene>
<protein>
    <submittedName>
        <fullName evidence="10">Uncharacterized protein</fullName>
    </submittedName>
</protein>
<comment type="subcellular location">
    <subcellularLocation>
        <location evidence="1">Mitochondrion inner membrane</location>
        <topology evidence="1">Single-pass membrane protein</topology>
    </subcellularLocation>
</comment>
<dbReference type="GO" id="GO:0005743">
    <property type="term" value="C:mitochondrial inner membrane"/>
    <property type="evidence" value="ECO:0007669"/>
    <property type="project" value="UniProtKB-SubCell"/>
</dbReference>
<evidence type="ECO:0000256" key="6">
    <source>
        <dbReference type="ARBA" id="ARBA00023136"/>
    </source>
</evidence>
<dbReference type="GO" id="GO:0034551">
    <property type="term" value="P:mitochondrial respiratory chain complex III assembly"/>
    <property type="evidence" value="ECO:0007669"/>
    <property type="project" value="InterPro"/>
</dbReference>
<keyword evidence="4 9" id="KW-1133">Transmembrane helix</keyword>
<evidence type="ECO:0000256" key="1">
    <source>
        <dbReference type="ARBA" id="ARBA00004434"/>
    </source>
</evidence>
<evidence type="ECO:0000256" key="8">
    <source>
        <dbReference type="SAM" id="MobiDB-lite"/>
    </source>
</evidence>
<feature type="transmembrane region" description="Helical" evidence="9">
    <location>
        <begin position="16"/>
        <end position="38"/>
    </location>
</feature>
<dbReference type="InterPro" id="IPR027858">
    <property type="entry name" value="BRAWNIN"/>
</dbReference>
<accession>A0A2Z7AV66</accession>
<sequence>MDRRFGGKQPTGTPSFAWSCAVVVVSLLSGASVVHNIYKPDLRLPPPDSNDKGIKQEKVDKI</sequence>
<dbReference type="AlphaFoldDB" id="A0A2Z7AV66"/>
<reference evidence="10 11" key="1">
    <citation type="journal article" date="2015" name="Proc. Natl. Acad. Sci. U.S.A.">
        <title>The resurrection genome of Boea hygrometrica: A blueprint for survival of dehydration.</title>
        <authorList>
            <person name="Xiao L."/>
            <person name="Yang G."/>
            <person name="Zhang L."/>
            <person name="Yang X."/>
            <person name="Zhao S."/>
            <person name="Ji Z."/>
            <person name="Zhou Q."/>
            <person name="Hu M."/>
            <person name="Wang Y."/>
            <person name="Chen M."/>
            <person name="Xu Y."/>
            <person name="Jin H."/>
            <person name="Xiao X."/>
            <person name="Hu G."/>
            <person name="Bao F."/>
            <person name="Hu Y."/>
            <person name="Wan P."/>
            <person name="Li L."/>
            <person name="Deng X."/>
            <person name="Kuang T."/>
            <person name="Xiang C."/>
            <person name="Zhu J.K."/>
            <person name="Oliver M.J."/>
            <person name="He Y."/>
        </authorList>
    </citation>
    <scope>NUCLEOTIDE SEQUENCE [LARGE SCALE GENOMIC DNA]</scope>
    <source>
        <strain evidence="11">cv. XS01</strain>
    </source>
</reference>
<keyword evidence="5" id="KW-0496">Mitochondrion</keyword>
<proteinExistence type="inferred from homology"/>
<evidence type="ECO:0000313" key="11">
    <source>
        <dbReference type="Proteomes" id="UP000250235"/>
    </source>
</evidence>
<dbReference type="EMBL" id="KV012514">
    <property type="protein sequence ID" value="KZV24780.1"/>
    <property type="molecule type" value="Genomic_DNA"/>
</dbReference>
<evidence type="ECO:0000256" key="2">
    <source>
        <dbReference type="ARBA" id="ARBA00022692"/>
    </source>
</evidence>
<evidence type="ECO:0000256" key="9">
    <source>
        <dbReference type="SAM" id="Phobius"/>
    </source>
</evidence>
<dbReference type="PANTHER" id="PTHR28492:SF1">
    <property type="entry name" value="UBIQUINOL-CYTOCHROME-C REDUCTASE COMPLEX ASSEMBLY FACTOR 6"/>
    <property type="match status" value="1"/>
</dbReference>
<comment type="similarity">
    <text evidence="7">Belongs to the UQCC6 family.</text>
</comment>
<evidence type="ECO:0000313" key="10">
    <source>
        <dbReference type="EMBL" id="KZV24780.1"/>
    </source>
</evidence>
<dbReference type="PANTHER" id="PTHR28492">
    <property type="entry name" value="HYPOTHETICAL PROTEIN LOC691921"/>
    <property type="match status" value="1"/>
</dbReference>
<dbReference type="Pfam" id="PF14990">
    <property type="entry name" value="DUF4516"/>
    <property type="match status" value="1"/>
</dbReference>
<evidence type="ECO:0000256" key="4">
    <source>
        <dbReference type="ARBA" id="ARBA00022989"/>
    </source>
</evidence>
<feature type="compositionally biased region" description="Basic and acidic residues" evidence="8">
    <location>
        <begin position="49"/>
        <end position="62"/>
    </location>
</feature>
<dbReference type="Proteomes" id="UP000250235">
    <property type="component" value="Unassembled WGS sequence"/>
</dbReference>
<evidence type="ECO:0000256" key="5">
    <source>
        <dbReference type="ARBA" id="ARBA00023128"/>
    </source>
</evidence>
<keyword evidence="6 9" id="KW-0472">Membrane</keyword>
<organism evidence="10 11">
    <name type="scientific">Dorcoceras hygrometricum</name>
    <dbReference type="NCBI Taxonomy" id="472368"/>
    <lineage>
        <taxon>Eukaryota</taxon>
        <taxon>Viridiplantae</taxon>
        <taxon>Streptophyta</taxon>
        <taxon>Embryophyta</taxon>
        <taxon>Tracheophyta</taxon>
        <taxon>Spermatophyta</taxon>
        <taxon>Magnoliopsida</taxon>
        <taxon>eudicotyledons</taxon>
        <taxon>Gunneridae</taxon>
        <taxon>Pentapetalae</taxon>
        <taxon>asterids</taxon>
        <taxon>lamiids</taxon>
        <taxon>Lamiales</taxon>
        <taxon>Gesneriaceae</taxon>
        <taxon>Didymocarpoideae</taxon>
        <taxon>Trichosporeae</taxon>
        <taxon>Loxocarpinae</taxon>
        <taxon>Dorcoceras</taxon>
    </lineage>
</organism>
<evidence type="ECO:0000256" key="3">
    <source>
        <dbReference type="ARBA" id="ARBA00022792"/>
    </source>
</evidence>